<proteinExistence type="predicted"/>
<dbReference type="AlphaFoldDB" id="A0A0M4BL93"/>
<organism evidence="1">
    <name type="scientific">uncultured bacterium 33g20</name>
    <dbReference type="NCBI Taxonomy" id="1701364"/>
    <lineage>
        <taxon>Bacteria</taxon>
        <taxon>environmental samples</taxon>
    </lineage>
</organism>
<name>A0A0M4BL93_9BACT</name>
<reference evidence="1" key="1">
    <citation type="journal article" date="2015" name="Proc. Natl. Acad. Sci. U.S.A.">
        <title>Functional metagenomic discovery of bacterial effectors in the human microbiome and isolation of commendamide, a GPCR G2A/132 agonist.</title>
        <authorList>
            <person name="Cohen L.J."/>
            <person name="Kang H.S."/>
            <person name="Chu J."/>
            <person name="Huang Y.H."/>
            <person name="Gordon E.A."/>
            <person name="Reddy B.V."/>
            <person name="Ternei M.A."/>
            <person name="Craig J.W."/>
            <person name="Brady S.F."/>
        </authorList>
    </citation>
    <scope>NUCLEOTIDE SEQUENCE</scope>
</reference>
<protein>
    <submittedName>
        <fullName evidence="1">Uncharacterized protein</fullName>
    </submittedName>
</protein>
<sequence length="46" mass="5217">MHGTPLGNHIKDFSFFSYQSNEAGEHIRCHIIDMAKSKLINGEQIT</sequence>
<evidence type="ECO:0000313" key="1">
    <source>
        <dbReference type="EMBL" id="ALB76156.1"/>
    </source>
</evidence>
<dbReference type="EMBL" id="KT336261">
    <property type="protein sequence ID" value="ALB76156.1"/>
    <property type="molecule type" value="Genomic_DNA"/>
</dbReference>
<accession>A0A0M4BL93</accession>